<dbReference type="InterPro" id="IPR036457">
    <property type="entry name" value="PPM-type-like_dom_sf"/>
</dbReference>
<dbReference type="GO" id="GO:0004722">
    <property type="term" value="F:protein serine/threonine phosphatase activity"/>
    <property type="evidence" value="ECO:0007669"/>
    <property type="project" value="InterPro"/>
</dbReference>
<dbReference type="InterPro" id="IPR001932">
    <property type="entry name" value="PPM-type_phosphatase-like_dom"/>
</dbReference>
<gene>
    <name evidence="5" type="ORF">BSTOLATCC_MIC1418</name>
</gene>
<evidence type="ECO:0000256" key="3">
    <source>
        <dbReference type="SAM" id="MobiDB-lite"/>
    </source>
</evidence>
<evidence type="ECO:0000313" key="6">
    <source>
        <dbReference type="Proteomes" id="UP001162131"/>
    </source>
</evidence>
<dbReference type="GO" id="GO:0016020">
    <property type="term" value="C:membrane"/>
    <property type="evidence" value="ECO:0007669"/>
    <property type="project" value="UniProtKB-SubCell"/>
</dbReference>
<evidence type="ECO:0000259" key="4">
    <source>
        <dbReference type="PROSITE" id="PS51746"/>
    </source>
</evidence>
<sequence>MGNCNNSAKPESPQTGVSYSEIAMLKIKERDFAGHVVNLDKIKFKLTSPCLSLNARYLHMPYAFDITGTVLPGLDPRELVDKECQDNIIFLEKENTLLAALFDGHGQDGFKVTEFCKKFMNRYFREKFEDFKIKPKEAISRIIEDCDAAIKANPGEINYLISGTTAVVLFIDGNNIYAASVGDSRAILGTIPKSADEVPKTAHSAPNPYKTVVEPKRLLNSIALTVDQKPNHQEELERIEKSGGKVQQLTDERGNKIGPFRVWKGNGNIPGLAMSRSIGDGVAKECGVISTPIVHDFQLFPDRDQFIIMGSDGVWDVFDNQEAVNYVEKYRSECLKTAQSNCSYPIKPENSTISQLLGEEARCRWFGICEDEDVIIDDISVIIIEISTLIPLSHIDTSEAEDRRTVRLNSLGEIKEETKPMVSNMLRGDAVRGSFIPAKDPNAKRVRIDPKRGSHAIVEGNEEPEGQIDVPFVDDEHKLD</sequence>
<keyword evidence="6" id="KW-1185">Reference proteome</keyword>
<comment type="caution">
    <text evidence="5">The sequence shown here is derived from an EMBL/GenBank/DDBJ whole genome shotgun (WGS) entry which is preliminary data.</text>
</comment>
<proteinExistence type="predicted"/>
<dbReference type="SMART" id="SM00332">
    <property type="entry name" value="PP2Cc"/>
    <property type="match status" value="1"/>
</dbReference>
<protein>
    <recommendedName>
        <fullName evidence="4">PPM-type phosphatase domain-containing protein</fullName>
    </recommendedName>
</protein>
<accession>A0AAU9I7Y5</accession>
<keyword evidence="2" id="KW-0472">Membrane</keyword>
<dbReference type="Proteomes" id="UP001162131">
    <property type="component" value="Unassembled WGS sequence"/>
</dbReference>
<dbReference type="Gene3D" id="3.60.40.10">
    <property type="entry name" value="PPM-type phosphatase domain"/>
    <property type="match status" value="1"/>
</dbReference>
<dbReference type="EMBL" id="CAJZBQ010000002">
    <property type="protein sequence ID" value="CAG9310576.1"/>
    <property type="molecule type" value="Genomic_DNA"/>
</dbReference>
<evidence type="ECO:0000256" key="1">
    <source>
        <dbReference type="ARBA" id="ARBA00004370"/>
    </source>
</evidence>
<feature type="domain" description="PPM-type phosphatase" evidence="4">
    <location>
        <begin position="63"/>
        <end position="386"/>
    </location>
</feature>
<dbReference type="CDD" id="cd00143">
    <property type="entry name" value="PP2Cc"/>
    <property type="match status" value="1"/>
</dbReference>
<evidence type="ECO:0000256" key="2">
    <source>
        <dbReference type="ARBA" id="ARBA00023136"/>
    </source>
</evidence>
<organism evidence="5 6">
    <name type="scientific">Blepharisma stoltei</name>
    <dbReference type="NCBI Taxonomy" id="1481888"/>
    <lineage>
        <taxon>Eukaryota</taxon>
        <taxon>Sar</taxon>
        <taxon>Alveolata</taxon>
        <taxon>Ciliophora</taxon>
        <taxon>Postciliodesmatophora</taxon>
        <taxon>Heterotrichea</taxon>
        <taxon>Heterotrichida</taxon>
        <taxon>Blepharismidae</taxon>
        <taxon>Blepharisma</taxon>
    </lineage>
</organism>
<dbReference type="SUPFAM" id="SSF81606">
    <property type="entry name" value="PP2C-like"/>
    <property type="match status" value="1"/>
</dbReference>
<dbReference type="PROSITE" id="PS51746">
    <property type="entry name" value="PPM_2"/>
    <property type="match status" value="1"/>
</dbReference>
<dbReference type="Pfam" id="PF00481">
    <property type="entry name" value="PP2C"/>
    <property type="match status" value="1"/>
</dbReference>
<dbReference type="InterPro" id="IPR015655">
    <property type="entry name" value="PP2C"/>
</dbReference>
<evidence type="ECO:0000313" key="5">
    <source>
        <dbReference type="EMBL" id="CAG9310576.1"/>
    </source>
</evidence>
<dbReference type="PANTHER" id="PTHR47992">
    <property type="entry name" value="PROTEIN PHOSPHATASE"/>
    <property type="match status" value="1"/>
</dbReference>
<dbReference type="AlphaFoldDB" id="A0AAU9I7Y5"/>
<feature type="region of interest" description="Disordered" evidence="3">
    <location>
        <begin position="449"/>
        <end position="480"/>
    </location>
</feature>
<comment type="subcellular location">
    <subcellularLocation>
        <location evidence="1">Membrane</location>
    </subcellularLocation>
</comment>
<reference evidence="5" key="1">
    <citation type="submission" date="2021-09" db="EMBL/GenBank/DDBJ databases">
        <authorList>
            <consortium name="AG Swart"/>
            <person name="Singh M."/>
            <person name="Singh A."/>
            <person name="Seah K."/>
            <person name="Emmerich C."/>
        </authorList>
    </citation>
    <scope>NUCLEOTIDE SEQUENCE</scope>
    <source>
        <strain evidence="5">ATCC30299</strain>
    </source>
</reference>
<name>A0AAU9I7Y5_9CILI</name>